<proteinExistence type="predicted"/>
<comment type="caution">
    <text evidence="1">The sequence shown here is derived from an EMBL/GenBank/DDBJ whole genome shotgun (WGS) entry which is preliminary data.</text>
</comment>
<protein>
    <submittedName>
        <fullName evidence="1">Uncharacterized protein</fullName>
    </submittedName>
</protein>
<evidence type="ECO:0000313" key="1">
    <source>
        <dbReference type="EMBL" id="KAA6385178.1"/>
    </source>
</evidence>
<evidence type="ECO:0000313" key="2">
    <source>
        <dbReference type="Proteomes" id="UP000324800"/>
    </source>
</evidence>
<sequence>MMHSFLSVRGMSQKLGVLYYPAAAIAYKSISQSGKYKKIPQLRLPAMILSNGETLTLLLLHKSVNEFEQITAYSLAYIAVFHKFQASCNIANQLKDPQAVVKPSQNFRWSAVRSLFTLKLTLALNSSSSPPESSHLFSFMANIFAGIVIVQFTLQVYTIEQVAVALAANGARVYLTPDDVNQFTGQSKNYCLKIAKDQARIDSVFNSSPSCMYPLMQSECCILDSLQSGITNIGSKILGGIKHAAQWVAPTLNKVPSSISGPVGMIHPGICGALGAGANLAGAVNRLVYKR</sequence>
<organism evidence="1 2">
    <name type="scientific">Streblomastix strix</name>
    <dbReference type="NCBI Taxonomy" id="222440"/>
    <lineage>
        <taxon>Eukaryota</taxon>
        <taxon>Metamonada</taxon>
        <taxon>Preaxostyla</taxon>
        <taxon>Oxymonadida</taxon>
        <taxon>Streblomastigidae</taxon>
        <taxon>Streblomastix</taxon>
    </lineage>
</organism>
<dbReference type="EMBL" id="SNRW01005382">
    <property type="protein sequence ID" value="KAA6385178.1"/>
    <property type="molecule type" value="Genomic_DNA"/>
</dbReference>
<dbReference type="Proteomes" id="UP000324800">
    <property type="component" value="Unassembled WGS sequence"/>
</dbReference>
<reference evidence="1 2" key="1">
    <citation type="submission" date="2019-03" db="EMBL/GenBank/DDBJ databases">
        <title>Single cell metagenomics reveals metabolic interactions within the superorganism composed of flagellate Streblomastix strix and complex community of Bacteroidetes bacteria on its surface.</title>
        <authorList>
            <person name="Treitli S.C."/>
            <person name="Kolisko M."/>
            <person name="Husnik F."/>
            <person name="Keeling P."/>
            <person name="Hampl V."/>
        </authorList>
    </citation>
    <scope>NUCLEOTIDE SEQUENCE [LARGE SCALE GENOMIC DNA]</scope>
    <source>
        <strain evidence="1">ST1C</strain>
    </source>
</reference>
<accession>A0A5J4VR64</accession>
<name>A0A5J4VR64_9EUKA</name>
<gene>
    <name evidence="1" type="ORF">EZS28_019294</name>
</gene>
<dbReference type="AlphaFoldDB" id="A0A5J4VR64"/>